<evidence type="ECO:0000256" key="2">
    <source>
        <dbReference type="ARBA" id="ARBA00023034"/>
    </source>
</evidence>
<evidence type="ECO:0000256" key="1">
    <source>
        <dbReference type="ARBA" id="ARBA00004255"/>
    </source>
</evidence>
<name>A0A4R9BW76_9MICO</name>
<keyword evidence="6" id="KW-1185">Reference proteome</keyword>
<organism evidence="5 6">
    <name type="scientific">Cryobacterium lactosi</name>
    <dbReference type="NCBI Taxonomy" id="1259202"/>
    <lineage>
        <taxon>Bacteria</taxon>
        <taxon>Bacillati</taxon>
        <taxon>Actinomycetota</taxon>
        <taxon>Actinomycetes</taxon>
        <taxon>Micrococcales</taxon>
        <taxon>Microbacteriaceae</taxon>
        <taxon>Cryobacterium</taxon>
    </lineage>
</organism>
<dbReference type="GO" id="GO:0012505">
    <property type="term" value="C:endomembrane system"/>
    <property type="evidence" value="ECO:0007669"/>
    <property type="project" value="UniProtKB-ARBA"/>
</dbReference>
<evidence type="ECO:0000313" key="5">
    <source>
        <dbReference type="EMBL" id="TFD92114.1"/>
    </source>
</evidence>
<dbReference type="Proteomes" id="UP000298468">
    <property type="component" value="Unassembled WGS sequence"/>
</dbReference>
<proteinExistence type="predicted"/>
<sequence>MIVPNPPDEDRIAPETATALIIEDLLLLLFDAKSGVFRGEGTTLFNVLAGAAFVDLTLAENVELVDKGILHGKEVHAMTGNPPADPVLRDAWDRIAQHPYEVHTMVATVGPHLREPTVERLVRNGHLRREKRRFLGLFPTTALVDGDTPRRAELIAAVRAVLVEDAEPDARTAALAALLSASDTLPQFDREIPWSGAVYKNGKKLEHGSWGTAAAAEVVARAGAAAISATFVTNVLPAIRDN</sequence>
<evidence type="ECO:0000256" key="3">
    <source>
        <dbReference type="ARBA" id="ARBA00023121"/>
    </source>
</evidence>
<protein>
    <submittedName>
        <fullName evidence="5">GPP34 family phosphoprotein</fullName>
    </submittedName>
</protein>
<dbReference type="OrthoDB" id="4321663at2"/>
<dbReference type="AlphaFoldDB" id="A0A4R9BW76"/>
<evidence type="ECO:0000256" key="4">
    <source>
        <dbReference type="ARBA" id="ARBA00023136"/>
    </source>
</evidence>
<dbReference type="Pfam" id="PF05719">
    <property type="entry name" value="GPP34"/>
    <property type="match status" value="1"/>
</dbReference>
<keyword evidence="3" id="KW-0446">Lipid-binding</keyword>
<dbReference type="GO" id="GO:0005737">
    <property type="term" value="C:cytoplasm"/>
    <property type="evidence" value="ECO:0007669"/>
    <property type="project" value="UniProtKB-ARBA"/>
</dbReference>
<keyword evidence="2" id="KW-0333">Golgi apparatus</keyword>
<comment type="subcellular location">
    <subcellularLocation>
        <location evidence="1">Golgi apparatus membrane</location>
        <topology evidence="1">Peripheral membrane protein</topology>
        <orientation evidence="1">Cytoplasmic side</orientation>
    </subcellularLocation>
</comment>
<accession>A0A4R9BW76</accession>
<reference evidence="5 6" key="1">
    <citation type="submission" date="2019-03" db="EMBL/GenBank/DDBJ databases">
        <title>Genomics of glacier-inhabiting Cryobacterium strains.</title>
        <authorList>
            <person name="Liu Q."/>
            <person name="Xin Y.-H."/>
        </authorList>
    </citation>
    <scope>NUCLEOTIDE SEQUENCE [LARGE SCALE GENOMIC DNA]</scope>
    <source>
        <strain evidence="5 6">Sr59</strain>
    </source>
</reference>
<dbReference type="InterPro" id="IPR008628">
    <property type="entry name" value="GPP34-like"/>
</dbReference>
<dbReference type="EMBL" id="SOHM01000012">
    <property type="protein sequence ID" value="TFD92114.1"/>
    <property type="molecule type" value="Genomic_DNA"/>
</dbReference>
<dbReference type="Gene3D" id="1.10.3630.10">
    <property type="entry name" value="yeast vps74-n-term truncation variant domain like"/>
    <property type="match status" value="1"/>
</dbReference>
<comment type="caution">
    <text evidence="5">The sequence shown here is derived from an EMBL/GenBank/DDBJ whole genome shotgun (WGS) entry which is preliminary data.</text>
</comment>
<gene>
    <name evidence="5" type="ORF">E3T61_07350</name>
</gene>
<dbReference type="InterPro" id="IPR038261">
    <property type="entry name" value="GPP34-like_sf"/>
</dbReference>
<dbReference type="GO" id="GO:0070273">
    <property type="term" value="F:phosphatidylinositol-4-phosphate binding"/>
    <property type="evidence" value="ECO:0007669"/>
    <property type="project" value="InterPro"/>
</dbReference>
<dbReference type="RefSeq" id="WP_134640226.1">
    <property type="nucleotide sequence ID" value="NZ_SOHM01000012.1"/>
</dbReference>
<evidence type="ECO:0000313" key="6">
    <source>
        <dbReference type="Proteomes" id="UP000298468"/>
    </source>
</evidence>
<keyword evidence="4" id="KW-0472">Membrane</keyword>